<dbReference type="PANTHER" id="PTHR11566:SF149">
    <property type="entry name" value="GTPASE, PUTATIVE (AFU_ORTHOLOGUE AFUA_6G11890)-RELATED"/>
    <property type="match status" value="1"/>
</dbReference>
<dbReference type="PROSITE" id="PS51388">
    <property type="entry name" value="GED"/>
    <property type="match status" value="1"/>
</dbReference>
<dbReference type="Pfam" id="PF00350">
    <property type="entry name" value="Dynamin_N"/>
    <property type="match status" value="1"/>
</dbReference>
<protein>
    <submittedName>
        <fullName evidence="5">Dynamin family protein</fullName>
    </submittedName>
</protein>
<dbReference type="PRINTS" id="PR00195">
    <property type="entry name" value="DYNAMIN"/>
</dbReference>
<evidence type="ECO:0000256" key="2">
    <source>
        <dbReference type="ARBA" id="ARBA00023134"/>
    </source>
</evidence>
<dbReference type="InterPro" id="IPR027417">
    <property type="entry name" value="P-loop_NTPase"/>
</dbReference>
<dbReference type="InterPro" id="IPR022812">
    <property type="entry name" value="Dynamin"/>
</dbReference>
<dbReference type="SUPFAM" id="SSF52540">
    <property type="entry name" value="P-loop containing nucleoside triphosphate hydrolases"/>
    <property type="match status" value="1"/>
</dbReference>
<dbReference type="CDD" id="cd08771">
    <property type="entry name" value="DLP_1"/>
    <property type="match status" value="1"/>
</dbReference>
<dbReference type="InterPro" id="IPR045063">
    <property type="entry name" value="Dynamin_N"/>
</dbReference>
<dbReference type="GO" id="GO:0016020">
    <property type="term" value="C:membrane"/>
    <property type="evidence" value="ECO:0007669"/>
    <property type="project" value="TreeGrafter"/>
</dbReference>
<dbReference type="GO" id="GO:0005739">
    <property type="term" value="C:mitochondrion"/>
    <property type="evidence" value="ECO:0007669"/>
    <property type="project" value="TreeGrafter"/>
</dbReference>
<keyword evidence="2" id="KW-0342">GTP-binding</keyword>
<dbReference type="InterPro" id="IPR000375">
    <property type="entry name" value="Dynamin_stalk"/>
</dbReference>
<dbReference type="InterPro" id="IPR001401">
    <property type="entry name" value="Dynamin_GTPase"/>
</dbReference>
<keyword evidence="1" id="KW-0547">Nucleotide-binding</keyword>
<gene>
    <name evidence="5" type="ORF">BCR34DRAFT_478467</name>
</gene>
<dbReference type="Gene3D" id="3.40.50.300">
    <property type="entry name" value="P-loop containing nucleotide triphosphate hydrolases"/>
    <property type="match status" value="1"/>
</dbReference>
<name>A0A1Y1ZXT5_9PLEO</name>
<dbReference type="OrthoDB" id="415706at2759"/>
<evidence type="ECO:0000256" key="1">
    <source>
        <dbReference type="ARBA" id="ARBA00022741"/>
    </source>
</evidence>
<comment type="caution">
    <text evidence="5">The sequence shown here is derived from an EMBL/GenBank/DDBJ whole genome shotgun (WGS) entry which is preliminary data.</text>
</comment>
<dbReference type="SMART" id="SM00053">
    <property type="entry name" value="DYNc"/>
    <property type="match status" value="1"/>
</dbReference>
<dbReference type="GO" id="GO:0016559">
    <property type="term" value="P:peroxisome fission"/>
    <property type="evidence" value="ECO:0007669"/>
    <property type="project" value="TreeGrafter"/>
</dbReference>
<feature type="domain" description="GED" evidence="3">
    <location>
        <begin position="620"/>
        <end position="711"/>
    </location>
</feature>
<dbReference type="GO" id="GO:0003924">
    <property type="term" value="F:GTPase activity"/>
    <property type="evidence" value="ECO:0007669"/>
    <property type="project" value="InterPro"/>
</dbReference>
<dbReference type="Pfam" id="PF01031">
    <property type="entry name" value="Dynamin_M"/>
    <property type="match status" value="1"/>
</dbReference>
<dbReference type="PROSITE" id="PS51718">
    <property type="entry name" value="G_DYNAMIN_2"/>
    <property type="match status" value="1"/>
</dbReference>
<dbReference type="EMBL" id="MCFA01000028">
    <property type="protein sequence ID" value="ORY15069.1"/>
    <property type="molecule type" value="Genomic_DNA"/>
</dbReference>
<dbReference type="GO" id="GO:0000266">
    <property type="term" value="P:mitochondrial fission"/>
    <property type="evidence" value="ECO:0007669"/>
    <property type="project" value="TreeGrafter"/>
</dbReference>
<evidence type="ECO:0000259" key="4">
    <source>
        <dbReference type="PROSITE" id="PS51718"/>
    </source>
</evidence>
<dbReference type="Proteomes" id="UP000193144">
    <property type="component" value="Unassembled WGS sequence"/>
</dbReference>
<dbReference type="GO" id="GO:0006897">
    <property type="term" value="P:endocytosis"/>
    <property type="evidence" value="ECO:0007669"/>
    <property type="project" value="TreeGrafter"/>
</dbReference>
<organism evidence="5 6">
    <name type="scientific">Clohesyomyces aquaticus</name>
    <dbReference type="NCBI Taxonomy" id="1231657"/>
    <lineage>
        <taxon>Eukaryota</taxon>
        <taxon>Fungi</taxon>
        <taxon>Dikarya</taxon>
        <taxon>Ascomycota</taxon>
        <taxon>Pezizomycotina</taxon>
        <taxon>Dothideomycetes</taxon>
        <taxon>Pleosporomycetidae</taxon>
        <taxon>Pleosporales</taxon>
        <taxon>Lindgomycetaceae</taxon>
        <taxon>Clohesyomyces</taxon>
    </lineage>
</organism>
<accession>A0A1Y1ZXT5</accession>
<evidence type="ECO:0000313" key="5">
    <source>
        <dbReference type="EMBL" id="ORY15069.1"/>
    </source>
</evidence>
<dbReference type="GO" id="GO:0005525">
    <property type="term" value="F:GTP binding"/>
    <property type="evidence" value="ECO:0007669"/>
    <property type="project" value="InterPro"/>
</dbReference>
<feature type="domain" description="Dynamin-type G" evidence="4">
    <location>
        <begin position="45"/>
        <end position="330"/>
    </location>
</feature>
<dbReference type="InterPro" id="IPR020850">
    <property type="entry name" value="GED_dom"/>
</dbReference>
<sequence>MTVPVHVLEGTTLDRLLSDDENRLLDTIDELRSQGVGRLLGEPGQPGLPQLIVCGDQSSGKSSVLEALTRVRFPTKSTVCTTFASELRLRRGPRSRIGCRIRAAPSRSQEEKEQLARFQGFFDSAERFPDLITAARDCMVKASKGPTVAFFEDILEVEIVGPKVVPLTIVDLPGYIHYSESKKDIDLVQSLVRSYVQQDNSIILAIISAHNDIGNQSVLTEIEKIDKAGARTLGVMTKPDELPSGSEKEAEYLLHASNNPNKFKYGWHVVRNRSYEEQDSTFEERNKREADFFQDSSWKQLSGTGVSLGIDALQQRLSRMLLDHVALSLPSLVQQLEDDLKRSEGKLARLGEARSTPKDQLNYLSDISESFREYAREALEGRYHRKSFFGDPLSLEGLEKRLRAKIRNLNDEFASRMLTQGHKWHVVEDEELDFETSSQSAITHPNFIAKSVFLERHVDTLAQVERGNELSGTSNPLLIGSLFHQQSAPWEQIASVHLDDVWNAVKDFLELLLRHLADERTGNQLLIHIIDPALENRRQQMRNKLEELLVPHRDHSPINVDPHFARRIWSTREERVAKSLVEAIRKELTLNKDKAPISSNEEIIAKIRRTESTVDDKYGSNETFEFMQAYYDSAILIFVNNVVSLAVEQCLLTGLPKIFSSLDTRDMTNEKLELIASESREIVLERDRLKERIQVLRTGIRTIREVRPGKL</sequence>
<dbReference type="GO" id="GO:0008017">
    <property type="term" value="F:microtubule binding"/>
    <property type="evidence" value="ECO:0007669"/>
    <property type="project" value="TreeGrafter"/>
</dbReference>
<keyword evidence="6" id="KW-1185">Reference proteome</keyword>
<dbReference type="InterPro" id="IPR030381">
    <property type="entry name" value="G_DYNAMIN_dom"/>
</dbReference>
<dbReference type="GO" id="GO:0005874">
    <property type="term" value="C:microtubule"/>
    <property type="evidence" value="ECO:0007669"/>
    <property type="project" value="TreeGrafter"/>
</dbReference>
<evidence type="ECO:0000259" key="3">
    <source>
        <dbReference type="PROSITE" id="PS51388"/>
    </source>
</evidence>
<evidence type="ECO:0000313" key="6">
    <source>
        <dbReference type="Proteomes" id="UP000193144"/>
    </source>
</evidence>
<dbReference type="AlphaFoldDB" id="A0A1Y1ZXT5"/>
<dbReference type="STRING" id="1231657.A0A1Y1ZXT5"/>
<proteinExistence type="predicted"/>
<dbReference type="GO" id="GO:0048312">
    <property type="term" value="P:intracellular distribution of mitochondria"/>
    <property type="evidence" value="ECO:0007669"/>
    <property type="project" value="TreeGrafter"/>
</dbReference>
<reference evidence="5 6" key="1">
    <citation type="submission" date="2016-07" db="EMBL/GenBank/DDBJ databases">
        <title>Pervasive Adenine N6-methylation of Active Genes in Fungi.</title>
        <authorList>
            <consortium name="DOE Joint Genome Institute"/>
            <person name="Mondo S.J."/>
            <person name="Dannebaum R.O."/>
            <person name="Kuo R.C."/>
            <person name="Labutti K."/>
            <person name="Haridas S."/>
            <person name="Kuo A."/>
            <person name="Salamov A."/>
            <person name="Ahrendt S.R."/>
            <person name="Lipzen A."/>
            <person name="Sullivan W."/>
            <person name="Andreopoulos W.B."/>
            <person name="Clum A."/>
            <person name="Lindquist E."/>
            <person name="Daum C."/>
            <person name="Ramamoorthy G.K."/>
            <person name="Gryganskyi A."/>
            <person name="Culley D."/>
            <person name="Magnuson J.K."/>
            <person name="James T.Y."/>
            <person name="O'Malley M.A."/>
            <person name="Stajich J.E."/>
            <person name="Spatafora J.W."/>
            <person name="Visel A."/>
            <person name="Grigoriev I.V."/>
        </authorList>
    </citation>
    <scope>NUCLEOTIDE SEQUENCE [LARGE SCALE GENOMIC DNA]</scope>
    <source>
        <strain evidence="5 6">CBS 115471</strain>
    </source>
</reference>
<dbReference type="PANTHER" id="PTHR11566">
    <property type="entry name" value="DYNAMIN"/>
    <property type="match status" value="1"/>
</dbReference>